<dbReference type="GO" id="GO:0008270">
    <property type="term" value="F:zinc ion binding"/>
    <property type="evidence" value="ECO:0007669"/>
    <property type="project" value="InterPro"/>
</dbReference>
<keyword evidence="17" id="KW-1185">Reference proteome</keyword>
<dbReference type="SUPFAM" id="SSF53927">
    <property type="entry name" value="Cytidine deaminase-like"/>
    <property type="match status" value="1"/>
</dbReference>
<evidence type="ECO:0000259" key="15">
    <source>
        <dbReference type="PROSITE" id="PS51747"/>
    </source>
</evidence>
<reference evidence="16 17" key="1">
    <citation type="submission" date="2020-04" db="EMBL/GenBank/DDBJ databases">
        <title>Perkinsus olseni comparative genomics.</title>
        <authorList>
            <person name="Bogema D.R."/>
        </authorList>
    </citation>
    <scope>NUCLEOTIDE SEQUENCE [LARGE SCALE GENOMIC DNA]</scope>
    <source>
        <strain evidence="16 17">ATCC PRA-207</strain>
    </source>
</reference>
<gene>
    <name evidence="16" type="primary">ERCC2_5</name>
    <name evidence="16" type="ORF">FOZ63_033555</name>
</gene>
<comment type="catalytic activity">
    <reaction evidence="13">
        <text>ATP + H2O = ADP + phosphate + H(+)</text>
        <dbReference type="Rhea" id="RHEA:13065"/>
        <dbReference type="ChEBI" id="CHEBI:15377"/>
        <dbReference type="ChEBI" id="CHEBI:15378"/>
        <dbReference type="ChEBI" id="CHEBI:30616"/>
        <dbReference type="ChEBI" id="CHEBI:43474"/>
        <dbReference type="ChEBI" id="CHEBI:456216"/>
        <dbReference type="EC" id="5.6.2.3"/>
    </reaction>
</comment>
<dbReference type="InterPro" id="IPR029058">
    <property type="entry name" value="AB_hydrolase_fold"/>
</dbReference>
<dbReference type="SMART" id="SM00488">
    <property type="entry name" value="DEXDc2"/>
    <property type="match status" value="1"/>
</dbReference>
<keyword evidence="2" id="KW-0408">Iron</keyword>
<dbReference type="PROSITE" id="PS51747">
    <property type="entry name" value="CYT_DCMP_DEAMINASES_2"/>
    <property type="match status" value="1"/>
</dbReference>
<comment type="caution">
    <text evidence="16">The sequence shown here is derived from an EMBL/GenBank/DDBJ whole genome shotgun (WGS) entry which is preliminary data.</text>
</comment>
<dbReference type="PRINTS" id="PR00852">
    <property type="entry name" value="XRODRMPGMNTD"/>
</dbReference>
<keyword evidence="16" id="KW-0347">Helicase</keyword>
<dbReference type="GO" id="GO:0003684">
    <property type="term" value="F:damaged DNA binding"/>
    <property type="evidence" value="ECO:0007669"/>
    <property type="project" value="TreeGrafter"/>
</dbReference>
<accession>A0A7J6SEK7</accession>
<dbReference type="InterPro" id="IPR027417">
    <property type="entry name" value="P-loop_NTPase"/>
</dbReference>
<dbReference type="InterPro" id="IPR002734">
    <property type="entry name" value="RibDG_C"/>
</dbReference>
<dbReference type="GO" id="GO:0005524">
    <property type="term" value="F:ATP binding"/>
    <property type="evidence" value="ECO:0007669"/>
    <property type="project" value="UniProtKB-KW"/>
</dbReference>
<evidence type="ECO:0000256" key="9">
    <source>
        <dbReference type="ARBA" id="ARBA00022840"/>
    </source>
</evidence>
<dbReference type="Gene3D" id="3.40.140.10">
    <property type="entry name" value="Cytidine Deaminase, domain 2"/>
    <property type="match status" value="1"/>
</dbReference>
<dbReference type="InterPro" id="IPR016193">
    <property type="entry name" value="Cytidine_deaminase-like"/>
</dbReference>
<dbReference type="InterPro" id="IPR001945">
    <property type="entry name" value="RAD3/XPD"/>
</dbReference>
<evidence type="ECO:0000256" key="10">
    <source>
        <dbReference type="ARBA" id="ARBA00023125"/>
    </source>
</evidence>
<dbReference type="Pfam" id="PF01872">
    <property type="entry name" value="RibD_C"/>
    <property type="match status" value="1"/>
</dbReference>
<dbReference type="PROSITE" id="PS00903">
    <property type="entry name" value="CYT_DCMP_DEAMINASES_1"/>
    <property type="match status" value="1"/>
</dbReference>
<evidence type="ECO:0000256" key="7">
    <source>
        <dbReference type="ARBA" id="ARBA00022801"/>
    </source>
</evidence>
<dbReference type="PANTHER" id="PTHR11472:SF1">
    <property type="entry name" value="GENERAL TRANSCRIPTION AND DNA REPAIR FACTOR IIH HELICASE SUBUNIT XPD"/>
    <property type="match status" value="1"/>
</dbReference>
<evidence type="ECO:0000256" key="5">
    <source>
        <dbReference type="ARBA" id="ARBA00022741"/>
    </source>
</evidence>
<dbReference type="Proteomes" id="UP000553632">
    <property type="component" value="Unassembled WGS sequence"/>
</dbReference>
<dbReference type="GO" id="GO:0045951">
    <property type="term" value="P:positive regulation of mitotic recombination"/>
    <property type="evidence" value="ECO:0007669"/>
    <property type="project" value="TreeGrafter"/>
</dbReference>
<dbReference type="SUPFAM" id="SSF53597">
    <property type="entry name" value="Dihydrofolate reductase-like"/>
    <property type="match status" value="1"/>
</dbReference>
<keyword evidence="4" id="KW-0479">Metal-binding</keyword>
<dbReference type="CDD" id="cd01284">
    <property type="entry name" value="Riboflavin_deaminase-reductase"/>
    <property type="match status" value="1"/>
</dbReference>
<dbReference type="Gene3D" id="3.40.430.10">
    <property type="entry name" value="Dihydrofolate Reductase, subunit A"/>
    <property type="match status" value="1"/>
</dbReference>
<evidence type="ECO:0000256" key="2">
    <source>
        <dbReference type="ARBA" id="ARBA00022485"/>
    </source>
</evidence>
<dbReference type="InterPro" id="IPR014013">
    <property type="entry name" value="Helic_SF1/SF2_ATP-bd_DinG/Rad3"/>
</dbReference>
<dbReference type="InterPro" id="IPR002464">
    <property type="entry name" value="DNA/RNA_helicase_DEAH_CS"/>
</dbReference>
<dbReference type="PROSITE" id="PS51193">
    <property type="entry name" value="HELICASE_ATP_BIND_2"/>
    <property type="match status" value="1"/>
</dbReference>
<dbReference type="Pfam" id="PF00383">
    <property type="entry name" value="dCMP_cyt_deam_1"/>
    <property type="match status" value="1"/>
</dbReference>
<dbReference type="InterPro" id="IPR006554">
    <property type="entry name" value="Helicase-like_DEXD_c2"/>
</dbReference>
<dbReference type="GO" id="GO:0009231">
    <property type="term" value="P:riboflavin biosynthetic process"/>
    <property type="evidence" value="ECO:0007669"/>
    <property type="project" value="UniProtKB-KW"/>
</dbReference>
<dbReference type="GO" id="GO:0016818">
    <property type="term" value="F:hydrolase activity, acting on acid anhydrides, in phosphorus-containing anhydrides"/>
    <property type="evidence" value="ECO:0007669"/>
    <property type="project" value="InterPro"/>
</dbReference>
<evidence type="ECO:0000256" key="3">
    <source>
        <dbReference type="ARBA" id="ARBA00022619"/>
    </source>
</evidence>
<dbReference type="Gene3D" id="3.40.50.300">
    <property type="entry name" value="P-loop containing nucleotide triphosphate hydrolases"/>
    <property type="match status" value="2"/>
</dbReference>
<keyword evidence="2" id="KW-0004">4Fe-4S</keyword>
<dbReference type="InterPro" id="IPR045028">
    <property type="entry name" value="DinG/Rad3-like"/>
</dbReference>
<dbReference type="InterPro" id="IPR016192">
    <property type="entry name" value="APOBEC/CMP_deaminase_Zn-bd"/>
</dbReference>
<dbReference type="PROSITE" id="PS00690">
    <property type="entry name" value="DEAH_ATP_HELICASE"/>
    <property type="match status" value="1"/>
</dbReference>
<evidence type="ECO:0000256" key="13">
    <source>
        <dbReference type="ARBA" id="ARBA00048954"/>
    </source>
</evidence>
<keyword evidence="11" id="KW-0234">DNA repair</keyword>
<evidence type="ECO:0000256" key="8">
    <source>
        <dbReference type="ARBA" id="ARBA00022833"/>
    </source>
</evidence>
<dbReference type="GO" id="GO:0051539">
    <property type="term" value="F:4 iron, 4 sulfur cluster binding"/>
    <property type="evidence" value="ECO:0007669"/>
    <property type="project" value="UniProtKB-KW"/>
</dbReference>
<keyword evidence="8" id="KW-0862">Zinc</keyword>
<dbReference type="GO" id="GO:0006289">
    <property type="term" value="P:nucleotide-excision repair"/>
    <property type="evidence" value="ECO:0007669"/>
    <property type="project" value="InterPro"/>
</dbReference>
<dbReference type="InterPro" id="IPR010643">
    <property type="entry name" value="HBB"/>
</dbReference>
<dbReference type="GO" id="GO:0005634">
    <property type="term" value="C:nucleus"/>
    <property type="evidence" value="ECO:0007669"/>
    <property type="project" value="InterPro"/>
</dbReference>
<dbReference type="Pfam" id="PF06777">
    <property type="entry name" value="HBB"/>
    <property type="match status" value="1"/>
</dbReference>
<dbReference type="PANTHER" id="PTHR11472">
    <property type="entry name" value="DNA REPAIR DEAD HELICASE RAD3/XP-D SUBFAMILY MEMBER"/>
    <property type="match status" value="1"/>
</dbReference>
<dbReference type="InterPro" id="IPR010614">
    <property type="entry name" value="RAD3-like_helicase_DEAD"/>
</dbReference>
<evidence type="ECO:0000256" key="6">
    <source>
        <dbReference type="ARBA" id="ARBA00022763"/>
    </source>
</evidence>
<keyword evidence="3" id="KW-0686">Riboflavin biosynthesis</keyword>
<dbReference type="Gene3D" id="3.40.50.1820">
    <property type="entry name" value="alpha/beta hydrolase"/>
    <property type="match status" value="1"/>
</dbReference>
<dbReference type="GO" id="GO:0043139">
    <property type="term" value="F:5'-3' DNA helicase activity"/>
    <property type="evidence" value="ECO:0007669"/>
    <property type="project" value="UniProtKB-EC"/>
</dbReference>
<feature type="domain" description="CMP/dCMP-type deaminase" evidence="15">
    <location>
        <begin position="18"/>
        <end position="189"/>
    </location>
</feature>
<dbReference type="NCBIfam" id="TIGR00604">
    <property type="entry name" value="rad3"/>
    <property type="match status" value="1"/>
</dbReference>
<feature type="domain" description="Helicase ATP-binding" evidence="14">
    <location>
        <begin position="399"/>
        <end position="733"/>
    </location>
</feature>
<evidence type="ECO:0000313" key="17">
    <source>
        <dbReference type="Proteomes" id="UP000553632"/>
    </source>
</evidence>
<keyword evidence="6" id="KW-0227">DNA damage</keyword>
<dbReference type="InterPro" id="IPR002125">
    <property type="entry name" value="CMP_dCMP_dom"/>
</dbReference>
<evidence type="ECO:0000256" key="12">
    <source>
        <dbReference type="ARBA" id="ARBA00044969"/>
    </source>
</evidence>
<evidence type="ECO:0000256" key="4">
    <source>
        <dbReference type="ARBA" id="ARBA00022723"/>
    </source>
</evidence>
<evidence type="ECO:0000256" key="1">
    <source>
        <dbReference type="ARBA" id="ARBA00001966"/>
    </source>
</evidence>
<dbReference type="EMBL" id="JABANO010019201">
    <property type="protein sequence ID" value="KAF4730570.1"/>
    <property type="molecule type" value="Genomic_DNA"/>
</dbReference>
<sequence length="1205" mass="132803">MGGRKLGFTMSEHTDAETDDETFMRMALAEAEMGRMTTPPSSIEGGGARELLRQTKAERLIYGKHCWQLGTVVVFEFPPVASLDDPWVGCVLVQNGKVVGKGHHVRKGGPHAEINALRDMEERGESIEGSKLTAYVTLEPCSHYGSTPPCCEKLIKVGVGRVVVGLEDPDPKVSGRGLQRLRQEGVAAAKSLLAWSRLERWAIRKSYAGFSRMLNLISQSYQVDVKTGCLADQIRESLRAYLKHRTAGLPLVVGKVAASLNGMVCCEDGSSQWITGSGAREDSHRTLRALSQAILVGVGTVLADDCSLTVRGVEGVEKQPLRVVLDPRGRILRTAKILRTEEAPTLIVVGPGADQTGLEGVEVLEVGVDEDCGLDLTAVLKDLAGRGIFQVLVEGGAKTLTNFIENQLVDELVVQYMHYLKQALDASHGQGLIEMPTGTGKTVTIMSLVTSYQLEHPEMGKLVYCTRTVPEMNQAIRELKLVIEYRDRILAGEKPDEPPKRFLGIGLSARRNMCIHPDVAGQADRDKIDIMCREMTSNFIKKSSSSSSSSAGRCSFFEQYDELIGGVGSRYNNDIESSANGQKKKFAIPSGVYTLEDLRVAGGAEGWCPYYMTKRLLRHADVIVFNYQYVLDPRVSASALIAGEASRGAMSHGALAKEGEERPAALAIDSDEEQQFEPAVVIFDEAHNIDDICMDALTVTVDRKTIERATSNVKRLQREVTELKKVDEARLKAEVENLMRGLAPASGMSEEDESIGALKFGPQELKNAVSGVSHLVIPGNVRQAEHFLGILQQVCAFLRAYIRVDKARAEGPLMFLHELESQQYIEARTMKAFDARLRSLMNTLKITDIDEFSPLTKICDLCTLASLHSKGFAVLTDPCPEAEGIYDPQLELSCLDAAIAMRPVVRRYKNVVLTSGTLSPLSMYPKLLGLDRVVVSEALDISLERDCIRPLIVTRSNDIVLSSSFQSRKDEEVSKCYGTLLEELVQVVPDGVVCFFTSKVFMQQVVRVWYDSGTLARLSTHKVVFFETDDVVSTTIALSNYREACDQGRDDGRLSVRYHASIEYYYVQGLIGKDERAHAEGMWRSVESLMSEGREFEAFRSAEGMQEYLQSAAGHPFLYDTRQWGDTFNNIYSAAMEKYFARADVAAALHTRGVKWQNGDGTAAPNPVVMNLQKELMKPVLKEVQTVLSAEIPTMIYTGVFDGSS</sequence>
<dbReference type="InterPro" id="IPR013020">
    <property type="entry name" value="Rad3/Chl1-like"/>
</dbReference>
<dbReference type="InterPro" id="IPR024072">
    <property type="entry name" value="DHFR-like_dom_sf"/>
</dbReference>
<evidence type="ECO:0000256" key="11">
    <source>
        <dbReference type="ARBA" id="ARBA00023204"/>
    </source>
</evidence>
<dbReference type="GO" id="GO:0008703">
    <property type="term" value="F:5-amino-6-(5-phosphoribosylamino)uracil reductase activity"/>
    <property type="evidence" value="ECO:0007669"/>
    <property type="project" value="InterPro"/>
</dbReference>
<dbReference type="SUPFAM" id="SSF52540">
    <property type="entry name" value="P-loop containing nucleoside triphosphate hydrolases"/>
    <property type="match status" value="1"/>
</dbReference>
<keyword evidence="7" id="KW-0378">Hydrolase</keyword>
<keyword evidence="10" id="KW-0238">DNA-binding</keyword>
<keyword evidence="9" id="KW-0067">ATP-binding</keyword>
<keyword evidence="5" id="KW-0547">Nucleotide-binding</keyword>
<keyword evidence="2" id="KW-0411">Iron-sulfur</keyword>
<evidence type="ECO:0000313" key="16">
    <source>
        <dbReference type="EMBL" id="KAF4730570.1"/>
    </source>
</evidence>
<evidence type="ECO:0000259" key="14">
    <source>
        <dbReference type="PROSITE" id="PS51193"/>
    </source>
</evidence>
<name>A0A7J6SEK7_PEROL</name>
<feature type="non-terminal residue" evidence="16">
    <location>
        <position position="1"/>
    </location>
</feature>
<proteinExistence type="predicted"/>
<protein>
    <recommendedName>
        <fullName evidence="12">DNA 5'-3' helicase</fullName>
        <ecNumber evidence="12">5.6.2.3</ecNumber>
    </recommendedName>
</protein>
<dbReference type="GO" id="GO:0006366">
    <property type="term" value="P:transcription by RNA polymerase II"/>
    <property type="evidence" value="ECO:0007669"/>
    <property type="project" value="TreeGrafter"/>
</dbReference>
<dbReference type="FunFam" id="3.40.50.300:FF:000128">
    <property type="entry name" value="Putative DNA repair helicase RAD3"/>
    <property type="match status" value="1"/>
</dbReference>
<dbReference type="Pfam" id="PF06733">
    <property type="entry name" value="DEAD_2"/>
    <property type="match status" value="2"/>
</dbReference>
<organism evidence="16 17">
    <name type="scientific">Perkinsus olseni</name>
    <name type="common">Perkinsus atlanticus</name>
    <dbReference type="NCBI Taxonomy" id="32597"/>
    <lineage>
        <taxon>Eukaryota</taxon>
        <taxon>Sar</taxon>
        <taxon>Alveolata</taxon>
        <taxon>Perkinsozoa</taxon>
        <taxon>Perkinsea</taxon>
        <taxon>Perkinsida</taxon>
        <taxon>Perkinsidae</taxon>
        <taxon>Perkinsus</taxon>
    </lineage>
</organism>
<comment type="cofactor">
    <cofactor evidence="1">
        <name>[4Fe-4S] cluster</name>
        <dbReference type="ChEBI" id="CHEBI:49883"/>
    </cofactor>
</comment>
<dbReference type="AlphaFoldDB" id="A0A7J6SEK7"/>
<dbReference type="EC" id="5.6.2.3" evidence="12"/>